<dbReference type="EMBL" id="PEYM01000127">
    <property type="protein sequence ID" value="PIS28564.1"/>
    <property type="molecule type" value="Genomic_DNA"/>
</dbReference>
<dbReference type="GO" id="GO:1990281">
    <property type="term" value="C:efflux pump complex"/>
    <property type="evidence" value="ECO:0007669"/>
    <property type="project" value="TreeGrafter"/>
</dbReference>
<comment type="caution">
    <text evidence="8">The sequence shown here is derived from an EMBL/GenBank/DDBJ whole genome shotgun (WGS) entry which is preliminary data.</text>
</comment>
<evidence type="ECO:0000256" key="7">
    <source>
        <dbReference type="ARBA" id="ARBA00023237"/>
    </source>
</evidence>
<keyword evidence="6" id="KW-0472">Membrane</keyword>
<dbReference type="Gene3D" id="1.20.1600.10">
    <property type="entry name" value="Outer membrane efflux proteins (OEP)"/>
    <property type="match status" value="1"/>
</dbReference>
<dbReference type="PANTHER" id="PTHR30026:SF20">
    <property type="entry name" value="OUTER MEMBRANE PROTEIN TOLC"/>
    <property type="match status" value="1"/>
</dbReference>
<evidence type="ECO:0000256" key="2">
    <source>
        <dbReference type="ARBA" id="ARBA00007613"/>
    </source>
</evidence>
<sequence>MIAGWLGGLVAGAGQELTFQQSIDLALKQSPVILKKQAELRAAEGQAGQITANYLPNLSLAASIGKLHAEPQTTSLTIGGVTQTYSFGLDETANTNSYSASLSQVVFDGGAMFASFGMAGKGLEAARQELKKSTDQLTFDVINTYNNVLVAQKMVELNDEAVQMTERLLAQANSLKRLGMGTGADVLRAELQLAKAQMSLTKAKQGLELARNNFNAILGNDLNLAVELETIEVDSGVTVYRYEELLKLAYQNQPAWCQFVLAIGAAKDEATIARGALFPRVSLVGNYEVGSTKYSSYQSDVKNWTAVASANWNVFDGTATFNRLKEAEAKAKAKEQEEREVKQAVALQVKNADFQLISALENLEASKIALELAVENNKISEQRYGAGLGSNLEVIDAQVNLTLGKIEYLLAQHELAIAKARVNQVVGQKIY</sequence>
<evidence type="ECO:0000256" key="4">
    <source>
        <dbReference type="ARBA" id="ARBA00022452"/>
    </source>
</evidence>
<evidence type="ECO:0000313" key="8">
    <source>
        <dbReference type="EMBL" id="PIS28564.1"/>
    </source>
</evidence>
<evidence type="ECO:0000313" key="9">
    <source>
        <dbReference type="Proteomes" id="UP000231343"/>
    </source>
</evidence>
<keyword evidence="5" id="KW-0812">Transmembrane</keyword>
<organism evidence="8 9">
    <name type="scientific">Candidatus Saganbacteria bacterium CG08_land_8_20_14_0_20_45_16</name>
    <dbReference type="NCBI Taxonomy" id="2014293"/>
    <lineage>
        <taxon>Bacteria</taxon>
        <taxon>Bacillati</taxon>
        <taxon>Saganbacteria</taxon>
    </lineage>
</organism>
<keyword evidence="7" id="KW-0998">Cell outer membrane</keyword>
<evidence type="ECO:0000256" key="5">
    <source>
        <dbReference type="ARBA" id="ARBA00022692"/>
    </source>
</evidence>
<protein>
    <recommendedName>
        <fullName evidence="10">TolC family protein</fullName>
    </recommendedName>
</protein>
<dbReference type="GO" id="GO:0009279">
    <property type="term" value="C:cell outer membrane"/>
    <property type="evidence" value="ECO:0007669"/>
    <property type="project" value="UniProtKB-SubCell"/>
</dbReference>
<keyword evidence="3" id="KW-0813">Transport</keyword>
<dbReference type="GO" id="GO:0015562">
    <property type="term" value="F:efflux transmembrane transporter activity"/>
    <property type="evidence" value="ECO:0007669"/>
    <property type="project" value="InterPro"/>
</dbReference>
<proteinExistence type="inferred from homology"/>
<reference evidence="8 9" key="1">
    <citation type="submission" date="2017-09" db="EMBL/GenBank/DDBJ databases">
        <title>Depth-based differentiation of microbial function through sediment-hosted aquifers and enrichment of novel symbionts in the deep terrestrial subsurface.</title>
        <authorList>
            <person name="Probst A.J."/>
            <person name="Ladd B."/>
            <person name="Jarett J.K."/>
            <person name="Geller-Mcgrath D.E."/>
            <person name="Sieber C.M."/>
            <person name="Emerson J.B."/>
            <person name="Anantharaman K."/>
            <person name="Thomas B.C."/>
            <person name="Malmstrom R."/>
            <person name="Stieglmeier M."/>
            <person name="Klingl A."/>
            <person name="Woyke T."/>
            <person name="Ryan C.M."/>
            <person name="Banfield J.F."/>
        </authorList>
    </citation>
    <scope>NUCLEOTIDE SEQUENCE [LARGE SCALE GENOMIC DNA]</scope>
    <source>
        <strain evidence="8">CG08_land_8_20_14_0_20_45_16</strain>
    </source>
</reference>
<comment type="subcellular location">
    <subcellularLocation>
        <location evidence="1">Cell outer membrane</location>
    </subcellularLocation>
</comment>
<comment type="similarity">
    <text evidence="2">Belongs to the outer membrane factor (OMF) (TC 1.B.17) family.</text>
</comment>
<dbReference type="PANTHER" id="PTHR30026">
    <property type="entry name" value="OUTER MEMBRANE PROTEIN TOLC"/>
    <property type="match status" value="1"/>
</dbReference>
<keyword evidence="4" id="KW-1134">Transmembrane beta strand</keyword>
<dbReference type="AlphaFoldDB" id="A0A2H0XUC5"/>
<dbReference type="InterPro" id="IPR051906">
    <property type="entry name" value="TolC-like"/>
</dbReference>
<dbReference type="InterPro" id="IPR003423">
    <property type="entry name" value="OMP_efflux"/>
</dbReference>
<gene>
    <name evidence="8" type="ORF">COT42_07605</name>
</gene>
<dbReference type="InterPro" id="IPR028351">
    <property type="entry name" value="CyaE"/>
</dbReference>
<dbReference type="GO" id="GO:0015288">
    <property type="term" value="F:porin activity"/>
    <property type="evidence" value="ECO:0007669"/>
    <property type="project" value="TreeGrafter"/>
</dbReference>
<evidence type="ECO:0008006" key="10">
    <source>
        <dbReference type="Google" id="ProtNLM"/>
    </source>
</evidence>
<dbReference type="Pfam" id="PF02321">
    <property type="entry name" value="OEP"/>
    <property type="match status" value="2"/>
</dbReference>
<evidence type="ECO:0000256" key="3">
    <source>
        <dbReference type="ARBA" id="ARBA00022448"/>
    </source>
</evidence>
<dbReference type="Proteomes" id="UP000231343">
    <property type="component" value="Unassembled WGS sequence"/>
</dbReference>
<dbReference type="PIRSF" id="PIRSF001892">
    <property type="entry name" value="CyaE"/>
    <property type="match status" value="1"/>
</dbReference>
<evidence type="ECO:0000256" key="1">
    <source>
        <dbReference type="ARBA" id="ARBA00004442"/>
    </source>
</evidence>
<name>A0A2H0XUC5_UNCSA</name>
<evidence type="ECO:0000256" key="6">
    <source>
        <dbReference type="ARBA" id="ARBA00023136"/>
    </source>
</evidence>
<accession>A0A2H0XUC5</accession>
<dbReference type="SUPFAM" id="SSF56954">
    <property type="entry name" value="Outer membrane efflux proteins (OEP)"/>
    <property type="match status" value="1"/>
</dbReference>